<accession>A0A2T0XAC9</accession>
<dbReference type="AlphaFoldDB" id="A0A2T0XAC9"/>
<reference evidence="2 3" key="1">
    <citation type="submission" date="2018-07" db="EMBL/GenBank/DDBJ databases">
        <title>Freshwater and sediment microbial communities from various areas in North America, analyzing microbe dynamics in response to fracking.</title>
        <authorList>
            <person name="Lamendella R."/>
        </authorList>
    </citation>
    <scope>NUCLEOTIDE SEQUENCE [LARGE SCALE GENOMIC DNA]</scope>
    <source>
        <strain evidence="2 3">160A</strain>
    </source>
</reference>
<protein>
    <submittedName>
        <fullName evidence="2">Glucokinase</fullName>
    </submittedName>
</protein>
<organism evidence="2 3">
    <name type="scientific">Marinilabilia salmonicolor</name>
    <dbReference type="NCBI Taxonomy" id="989"/>
    <lineage>
        <taxon>Bacteria</taxon>
        <taxon>Pseudomonadati</taxon>
        <taxon>Bacteroidota</taxon>
        <taxon>Bacteroidia</taxon>
        <taxon>Marinilabiliales</taxon>
        <taxon>Marinilabiliaceae</taxon>
        <taxon>Marinilabilia</taxon>
    </lineage>
</organism>
<dbReference type="STRING" id="1168289.GCA_000259075_03718"/>
<evidence type="ECO:0000256" key="1">
    <source>
        <dbReference type="ARBA" id="ARBA00006479"/>
    </source>
</evidence>
<name>A0A2T0XAC9_9BACT</name>
<keyword evidence="2" id="KW-0418">Kinase</keyword>
<dbReference type="InterPro" id="IPR000600">
    <property type="entry name" value="ROK"/>
</dbReference>
<evidence type="ECO:0000313" key="3">
    <source>
        <dbReference type="Proteomes" id="UP000252733"/>
    </source>
</evidence>
<dbReference type="RefSeq" id="WP_181256505.1">
    <property type="nucleotide sequence ID" value="NZ_PVTS01000018.1"/>
</dbReference>
<dbReference type="GO" id="GO:0016301">
    <property type="term" value="F:kinase activity"/>
    <property type="evidence" value="ECO:0007669"/>
    <property type="project" value="UniProtKB-KW"/>
</dbReference>
<dbReference type="InterPro" id="IPR043129">
    <property type="entry name" value="ATPase_NBD"/>
</dbReference>
<dbReference type="Proteomes" id="UP000252733">
    <property type="component" value="Unassembled WGS sequence"/>
</dbReference>
<comment type="similarity">
    <text evidence="1">Belongs to the ROK (NagC/XylR) family.</text>
</comment>
<dbReference type="EMBL" id="QPIZ01000034">
    <property type="protein sequence ID" value="RCW28904.1"/>
    <property type="molecule type" value="Genomic_DNA"/>
</dbReference>
<comment type="caution">
    <text evidence="2">The sequence shown here is derived from an EMBL/GenBank/DDBJ whole genome shotgun (WGS) entry which is preliminary data.</text>
</comment>
<dbReference type="PANTHER" id="PTHR18964">
    <property type="entry name" value="ROK (REPRESSOR, ORF, KINASE) FAMILY"/>
    <property type="match status" value="1"/>
</dbReference>
<evidence type="ECO:0000313" key="2">
    <source>
        <dbReference type="EMBL" id="RCW28904.1"/>
    </source>
</evidence>
<dbReference type="Pfam" id="PF00480">
    <property type="entry name" value="ROK"/>
    <property type="match status" value="1"/>
</dbReference>
<dbReference type="CDD" id="cd23763">
    <property type="entry name" value="ASKHA_ATPase_ROK"/>
    <property type="match status" value="1"/>
</dbReference>
<sequence>MIKDLTRPDEPVIGVFLEGKDLKAGRIVNDKVDEYLEVEIDNTAEEEVVLSQVIDAISRLYTPDIAGIGIGVPSLVDVHKGIVYNVEHIPSWRTVHLGELLKVHFKTGIYVNNDANCLAIGEKYYGKGTRCRNMAAIVGGVGLGAGIIMNNRLYSGSNCGAGEFGYIPYKDRNFEYYCTTGYFDVKYGIKPKNLLERARKQDKIALAILEQFGFDFANFIMTVMFSVDPELIVISGPVADFFPYFEESLRKNLNSFPFEKSVEHLKIEVSSNPNIEVLGAAALYFDAQRNN</sequence>
<gene>
    <name evidence="2" type="ORF">DFO77_13418</name>
</gene>
<dbReference type="PANTHER" id="PTHR18964:SF149">
    <property type="entry name" value="BIFUNCTIONAL UDP-N-ACETYLGLUCOSAMINE 2-EPIMERASE_N-ACETYLMANNOSAMINE KINASE"/>
    <property type="match status" value="1"/>
</dbReference>
<keyword evidence="2" id="KW-0808">Transferase</keyword>
<dbReference type="SUPFAM" id="SSF53067">
    <property type="entry name" value="Actin-like ATPase domain"/>
    <property type="match status" value="1"/>
</dbReference>
<keyword evidence="3" id="KW-1185">Reference proteome</keyword>
<dbReference type="Gene3D" id="3.30.420.40">
    <property type="match status" value="2"/>
</dbReference>
<proteinExistence type="inferred from homology"/>